<evidence type="ECO:0000313" key="1">
    <source>
        <dbReference type="EMBL" id="CAF1448026.1"/>
    </source>
</evidence>
<dbReference type="EMBL" id="CAJNOG010001489">
    <property type="protein sequence ID" value="CAF1448026.1"/>
    <property type="molecule type" value="Genomic_DNA"/>
</dbReference>
<organism evidence="1 3">
    <name type="scientific">Adineta steineri</name>
    <dbReference type="NCBI Taxonomy" id="433720"/>
    <lineage>
        <taxon>Eukaryota</taxon>
        <taxon>Metazoa</taxon>
        <taxon>Spiralia</taxon>
        <taxon>Gnathifera</taxon>
        <taxon>Rotifera</taxon>
        <taxon>Eurotatoria</taxon>
        <taxon>Bdelloidea</taxon>
        <taxon>Adinetida</taxon>
        <taxon>Adinetidae</taxon>
        <taxon>Adineta</taxon>
    </lineage>
</organism>
<proteinExistence type="predicted"/>
<evidence type="ECO:0000313" key="3">
    <source>
        <dbReference type="Proteomes" id="UP000663845"/>
    </source>
</evidence>
<accession>A0A815PE33</accession>
<protein>
    <submittedName>
        <fullName evidence="1">Uncharacterized protein</fullName>
    </submittedName>
</protein>
<name>A0A815PE33_9BILA</name>
<gene>
    <name evidence="1" type="ORF">JYZ213_LOCUS40516</name>
    <name evidence="2" type="ORF">OXD698_LOCUS44964</name>
</gene>
<evidence type="ECO:0000313" key="2">
    <source>
        <dbReference type="EMBL" id="CAF4279323.1"/>
    </source>
</evidence>
<dbReference type="Proteomes" id="UP000663844">
    <property type="component" value="Unassembled WGS sequence"/>
</dbReference>
<comment type="caution">
    <text evidence="1">The sequence shown here is derived from an EMBL/GenBank/DDBJ whole genome shotgun (WGS) entry which is preliminary data.</text>
</comment>
<reference evidence="1" key="1">
    <citation type="submission" date="2021-02" db="EMBL/GenBank/DDBJ databases">
        <authorList>
            <person name="Nowell W R."/>
        </authorList>
    </citation>
    <scope>NUCLEOTIDE SEQUENCE</scope>
</reference>
<dbReference type="AlphaFoldDB" id="A0A815PE33"/>
<dbReference type="EMBL" id="CAJOAZ010014358">
    <property type="protein sequence ID" value="CAF4279323.1"/>
    <property type="molecule type" value="Genomic_DNA"/>
</dbReference>
<feature type="non-terminal residue" evidence="1">
    <location>
        <position position="1"/>
    </location>
</feature>
<sequence length="43" mass="4948">LAKSLCAEIHNRFLYINDPIYILHNGDFIIGPYGPEYNPIDAR</sequence>
<dbReference type="Proteomes" id="UP000663845">
    <property type="component" value="Unassembled WGS sequence"/>
</dbReference>